<gene>
    <name evidence="2" type="ORF">GCM10009801_37500</name>
</gene>
<evidence type="ECO:0008006" key="4">
    <source>
        <dbReference type="Google" id="ProtNLM"/>
    </source>
</evidence>
<proteinExistence type="predicted"/>
<dbReference type="InterPro" id="IPR017438">
    <property type="entry name" value="ATP-NAD_kinase_N"/>
</dbReference>
<accession>A0ABN2W1R2</accession>
<dbReference type="SUPFAM" id="SSF111331">
    <property type="entry name" value="NAD kinase/diacylglycerol kinase-like"/>
    <property type="match status" value="1"/>
</dbReference>
<organism evidence="2 3">
    <name type="scientific">Streptomyces albiaxialis</name>
    <dbReference type="NCBI Taxonomy" id="329523"/>
    <lineage>
        <taxon>Bacteria</taxon>
        <taxon>Bacillati</taxon>
        <taxon>Actinomycetota</taxon>
        <taxon>Actinomycetes</taxon>
        <taxon>Kitasatosporales</taxon>
        <taxon>Streptomycetaceae</taxon>
        <taxon>Streptomyces</taxon>
    </lineage>
</organism>
<dbReference type="RefSeq" id="WP_344529551.1">
    <property type="nucleotide sequence ID" value="NZ_BAAAPE010000009.1"/>
</dbReference>
<name>A0ABN2W1R2_9ACTN</name>
<dbReference type="Gene3D" id="3.40.50.10330">
    <property type="entry name" value="Probable inorganic polyphosphate/atp-NAD kinase, domain 1"/>
    <property type="match status" value="1"/>
</dbReference>
<sequence length="461" mass="46301">MTPFRIGLVVNPVAGLGGRVGLKGSDGADVQERARALGAVPRAGERASAALTELRARGVEFELLTVQGPMGAGAAADAGVRCVTLHSLRGGTAASGADRDQRESARPGAGGSLRDVAGTGRSAAGSAPHGAAGAALRGRACATSARDTVAAVRALRAAGVRLLLFAGGDGTARDVHDALGGDTSDLPVLGIPTGVKMHSAVFAVNPRAAGEVAAAYVRDAGGVRLRRAEVMDRDEAALREGRVTARLHGWLTVPFVPARVQQRKTGSSAVDPEAVGGLAAELAERVAPPGRGCPSPDVAGREPIVAGRAVPRAPSGRLPAGLVLGPGTTTQGIAAALGADVSPTGVNVLALYGRSAIVVAHDATGDELLKLVEGRAVLIVLSPIGGQGFLLGRGNQQIGPELIRAVGLERLVLVATEGKLAALGGRPLLLDSGDAALDAALTGYRPVLTGRGTSTMYRITT</sequence>
<dbReference type="Proteomes" id="UP001500016">
    <property type="component" value="Unassembled WGS sequence"/>
</dbReference>
<dbReference type="InterPro" id="IPR002504">
    <property type="entry name" value="NADK"/>
</dbReference>
<dbReference type="EMBL" id="BAAAPE010000009">
    <property type="protein sequence ID" value="GAA2079718.1"/>
    <property type="molecule type" value="Genomic_DNA"/>
</dbReference>
<evidence type="ECO:0000256" key="1">
    <source>
        <dbReference type="SAM" id="MobiDB-lite"/>
    </source>
</evidence>
<dbReference type="Pfam" id="PF01513">
    <property type="entry name" value="NAD_kinase"/>
    <property type="match status" value="1"/>
</dbReference>
<reference evidence="2 3" key="1">
    <citation type="journal article" date="2019" name="Int. J. Syst. Evol. Microbiol.">
        <title>The Global Catalogue of Microorganisms (GCM) 10K type strain sequencing project: providing services to taxonomists for standard genome sequencing and annotation.</title>
        <authorList>
            <consortium name="The Broad Institute Genomics Platform"/>
            <consortium name="The Broad Institute Genome Sequencing Center for Infectious Disease"/>
            <person name="Wu L."/>
            <person name="Ma J."/>
        </authorList>
    </citation>
    <scope>NUCLEOTIDE SEQUENCE [LARGE SCALE GENOMIC DNA]</scope>
    <source>
        <strain evidence="2 3">JCM 15478</strain>
    </source>
</reference>
<dbReference type="Pfam" id="PF20143">
    <property type="entry name" value="NAD_kinase_C"/>
    <property type="match status" value="1"/>
</dbReference>
<comment type="caution">
    <text evidence="2">The sequence shown here is derived from an EMBL/GenBank/DDBJ whole genome shotgun (WGS) entry which is preliminary data.</text>
</comment>
<evidence type="ECO:0000313" key="3">
    <source>
        <dbReference type="Proteomes" id="UP001500016"/>
    </source>
</evidence>
<dbReference type="InterPro" id="IPR039065">
    <property type="entry name" value="AcoX-like"/>
</dbReference>
<dbReference type="PANTHER" id="PTHR40697:SF2">
    <property type="entry name" value="ATP-NAD KINASE-RELATED"/>
    <property type="match status" value="1"/>
</dbReference>
<dbReference type="InterPro" id="IPR016064">
    <property type="entry name" value="NAD/diacylglycerol_kinase_sf"/>
</dbReference>
<dbReference type="PANTHER" id="PTHR40697">
    <property type="entry name" value="ACETOIN CATABOLISM PROTEIN X"/>
    <property type="match status" value="1"/>
</dbReference>
<evidence type="ECO:0000313" key="2">
    <source>
        <dbReference type="EMBL" id="GAA2079718.1"/>
    </source>
</evidence>
<feature type="region of interest" description="Disordered" evidence="1">
    <location>
        <begin position="91"/>
        <end position="129"/>
    </location>
</feature>
<keyword evidence="3" id="KW-1185">Reference proteome</keyword>
<protein>
    <recommendedName>
        <fullName evidence="4">ATP-NAD kinase</fullName>
    </recommendedName>
</protein>
<feature type="compositionally biased region" description="Low complexity" evidence="1">
    <location>
        <begin position="120"/>
        <end position="129"/>
    </location>
</feature>